<evidence type="ECO:0000313" key="2">
    <source>
        <dbReference type="Proteomes" id="UP000324222"/>
    </source>
</evidence>
<sequence>MSLCPMRPRFSTEVVDGGSQIKPQISLYMETK</sequence>
<reference evidence="1 2" key="1">
    <citation type="submission" date="2019-05" db="EMBL/GenBank/DDBJ databases">
        <title>Another draft genome of Portunus trituberculatus and its Hox gene families provides insights of decapod evolution.</title>
        <authorList>
            <person name="Jeong J.-H."/>
            <person name="Song I."/>
            <person name="Kim S."/>
            <person name="Choi T."/>
            <person name="Kim D."/>
            <person name="Ryu S."/>
            <person name="Kim W."/>
        </authorList>
    </citation>
    <scope>NUCLEOTIDE SEQUENCE [LARGE SCALE GENOMIC DNA]</scope>
    <source>
        <tissue evidence="1">Muscle</tissue>
    </source>
</reference>
<accession>A0A5B7KMA2</accession>
<keyword evidence="2" id="KW-1185">Reference proteome</keyword>
<evidence type="ECO:0000313" key="1">
    <source>
        <dbReference type="EMBL" id="MPD06498.1"/>
    </source>
</evidence>
<protein>
    <submittedName>
        <fullName evidence="1">Uncharacterized protein</fullName>
    </submittedName>
</protein>
<name>A0A5B7KMA2_PORTR</name>
<dbReference type="EMBL" id="VSRR010151539">
    <property type="protein sequence ID" value="MPD06498.1"/>
    <property type="molecule type" value="Genomic_DNA"/>
</dbReference>
<comment type="caution">
    <text evidence="1">The sequence shown here is derived from an EMBL/GenBank/DDBJ whole genome shotgun (WGS) entry which is preliminary data.</text>
</comment>
<gene>
    <name evidence="1" type="ORF">E2C01_102312</name>
</gene>
<dbReference type="Proteomes" id="UP000324222">
    <property type="component" value="Unassembled WGS sequence"/>
</dbReference>
<proteinExistence type="predicted"/>
<organism evidence="1 2">
    <name type="scientific">Portunus trituberculatus</name>
    <name type="common">Swimming crab</name>
    <name type="synonym">Neptunus trituberculatus</name>
    <dbReference type="NCBI Taxonomy" id="210409"/>
    <lineage>
        <taxon>Eukaryota</taxon>
        <taxon>Metazoa</taxon>
        <taxon>Ecdysozoa</taxon>
        <taxon>Arthropoda</taxon>
        <taxon>Crustacea</taxon>
        <taxon>Multicrustacea</taxon>
        <taxon>Malacostraca</taxon>
        <taxon>Eumalacostraca</taxon>
        <taxon>Eucarida</taxon>
        <taxon>Decapoda</taxon>
        <taxon>Pleocyemata</taxon>
        <taxon>Brachyura</taxon>
        <taxon>Eubrachyura</taxon>
        <taxon>Portunoidea</taxon>
        <taxon>Portunidae</taxon>
        <taxon>Portuninae</taxon>
        <taxon>Portunus</taxon>
    </lineage>
</organism>
<dbReference type="AlphaFoldDB" id="A0A5B7KMA2"/>